<dbReference type="Gene3D" id="3.90.550.10">
    <property type="entry name" value="Spore Coat Polysaccharide Biosynthesis Protein SpsA, Chain A"/>
    <property type="match status" value="1"/>
</dbReference>
<evidence type="ECO:0000313" key="3">
    <source>
        <dbReference type="Proteomes" id="UP000274131"/>
    </source>
</evidence>
<dbReference type="GO" id="GO:0016266">
    <property type="term" value="P:protein O-linked glycosylation via N-acetyl-galactosamine"/>
    <property type="evidence" value="ECO:0007669"/>
    <property type="project" value="TreeGrafter"/>
</dbReference>
<name>A0A0N4V028_ENTVE</name>
<evidence type="ECO:0000313" key="2">
    <source>
        <dbReference type="EMBL" id="VDD87817.1"/>
    </source>
</evidence>
<dbReference type="OrthoDB" id="440755at2759"/>
<accession>A0A0N4V028</accession>
<dbReference type="GO" id="GO:0000139">
    <property type="term" value="C:Golgi membrane"/>
    <property type="evidence" value="ECO:0007669"/>
    <property type="project" value="TreeGrafter"/>
</dbReference>
<dbReference type="GO" id="GO:0047223">
    <property type="term" value="F:beta-1,3-galactosyl-O-glycosyl-glycoprotein beta-1,3-N-acetylglucosaminyltransferase activity"/>
    <property type="evidence" value="ECO:0007669"/>
    <property type="project" value="TreeGrafter"/>
</dbReference>
<dbReference type="InterPro" id="IPR029044">
    <property type="entry name" value="Nucleotide-diphossugar_trans"/>
</dbReference>
<feature type="domain" description="ILEI/PANDER" evidence="1">
    <location>
        <begin position="32"/>
        <end position="119"/>
    </location>
</feature>
<organism evidence="4">
    <name type="scientific">Enterobius vermicularis</name>
    <name type="common">Human pinworm</name>
    <dbReference type="NCBI Taxonomy" id="51028"/>
    <lineage>
        <taxon>Eukaryota</taxon>
        <taxon>Metazoa</taxon>
        <taxon>Ecdysozoa</taxon>
        <taxon>Nematoda</taxon>
        <taxon>Chromadorea</taxon>
        <taxon>Rhabditida</taxon>
        <taxon>Spirurina</taxon>
        <taxon>Oxyuridomorpha</taxon>
        <taxon>Oxyuroidea</taxon>
        <taxon>Oxyuridae</taxon>
        <taxon>Enterobius</taxon>
    </lineage>
</organism>
<proteinExistence type="predicted"/>
<dbReference type="STRING" id="51028.A0A0N4V028"/>
<dbReference type="PANTHER" id="PTHR46396">
    <property type="entry name" value="PROTEIN O-LINKED-MANNOSE BETA-1,2-N-ACETYLGLUCOSAMINYLTRANSFERASE 1"/>
    <property type="match status" value="1"/>
</dbReference>
<evidence type="ECO:0000259" key="1">
    <source>
        <dbReference type="Pfam" id="PF15711"/>
    </source>
</evidence>
<keyword evidence="3" id="KW-1185">Reference proteome</keyword>
<evidence type="ECO:0000313" key="4">
    <source>
        <dbReference type="WBParaSite" id="EVEC_0000325201-mRNA-1"/>
    </source>
</evidence>
<dbReference type="WBParaSite" id="EVEC_0000325201-mRNA-1">
    <property type="protein sequence ID" value="EVEC_0000325201-mRNA-1"/>
    <property type="gene ID" value="EVEC_0000325201"/>
</dbReference>
<dbReference type="EMBL" id="UXUI01007481">
    <property type="protein sequence ID" value="VDD87817.1"/>
    <property type="molecule type" value="Genomic_DNA"/>
</dbReference>
<protein>
    <submittedName>
        <fullName evidence="4">ILEI domain-containing protein</fullName>
    </submittedName>
</protein>
<reference evidence="4" key="1">
    <citation type="submission" date="2017-02" db="UniProtKB">
        <authorList>
            <consortium name="WormBaseParasite"/>
        </authorList>
    </citation>
    <scope>IDENTIFICATION</scope>
</reference>
<reference evidence="2 3" key="2">
    <citation type="submission" date="2018-10" db="EMBL/GenBank/DDBJ databases">
        <authorList>
            <consortium name="Pathogen Informatics"/>
        </authorList>
    </citation>
    <scope>NUCLEOTIDE SEQUENCE [LARGE SCALE GENOMIC DNA]</scope>
</reference>
<dbReference type="AlphaFoldDB" id="A0A0N4V028"/>
<dbReference type="Proteomes" id="UP000274131">
    <property type="component" value="Unassembled WGS sequence"/>
</dbReference>
<dbReference type="PANTHER" id="PTHR46396:SF2">
    <property type="entry name" value="ILEI_PANDER DOMAIN-CONTAINING PROTEIN"/>
    <property type="match status" value="1"/>
</dbReference>
<dbReference type="Pfam" id="PF15711">
    <property type="entry name" value="ILEI"/>
    <property type="match status" value="1"/>
</dbReference>
<dbReference type="PROSITE" id="PS52031">
    <property type="entry name" value="GG_LECTIN"/>
    <property type="match status" value="1"/>
</dbReference>
<dbReference type="InterPro" id="IPR039477">
    <property type="entry name" value="ILEI/PANDER_dom"/>
</dbReference>
<dbReference type="InterPro" id="IPR052463">
    <property type="entry name" value="O-linked_mannose_GnT"/>
</dbReference>
<sequence length="412" mass="46938">MSFYSGKNKDDAPRVCVNGRIVIDRDLNDAGRGLNLVVLDVKTREVIRVGHFDTYEQEDNQLISFLEHLKDGEILAVVSFDEAASRLSDIAKKIFYELGSSLIHDIKFRSSWYFVGQKGIDSFTPFEDMFAPSSNEWAKPIDLAVCVPLNLNSYKRKSDDRSSMRTNSARRHFCDNISKCHFIITALFFSSILNFAGLSGNSIRLCLESLMELEGLDTRNVAVGFDPAYPELGELAALFDFRPLPVFNTTSYNDFVLSSLSQMLDSYVSSPCIIVIEEDVVVSPDFLDFIGQLLDGFLSDSTANIIQLFNKNGIIFKIFYNETIFEKCCEYVDKWLVSGISYVPDVSRISMLESAIGLNNVNENRERQSIKKWENSDMEFLDCILYLFYVLNQNFFQRYVPSGRKLYKSSLN</sequence>
<gene>
    <name evidence="2" type="ORF">EVEC_LOCUS2960</name>
</gene>